<keyword evidence="2" id="KW-0812">Transmembrane</keyword>
<comment type="caution">
    <text evidence="3">The sequence shown here is derived from an EMBL/GenBank/DDBJ whole genome shotgun (WGS) entry which is preliminary data.</text>
</comment>
<evidence type="ECO:0000313" key="3">
    <source>
        <dbReference type="EMBL" id="GAA0904250.1"/>
    </source>
</evidence>
<keyword evidence="4" id="KW-1185">Reference proteome</keyword>
<accession>A0ABN1NEL0</accession>
<feature type="region of interest" description="Disordered" evidence="1">
    <location>
        <begin position="1"/>
        <end position="41"/>
    </location>
</feature>
<proteinExistence type="predicted"/>
<evidence type="ECO:0000313" key="4">
    <source>
        <dbReference type="Proteomes" id="UP001501005"/>
    </source>
</evidence>
<sequence length="229" mass="24337">MPRPRPGSGHRTTDGTGEAVAMSGIGPLEPGEGTHAWDAPGAAGPPRIPWAYGPLARAYRRHRRAVLTAATLILLLASGSYLYATRERPSPPAPSAPPYPSQVTDISYLDAVATPPRDAGPRSFSFAVLVGVRSGPPVTVTRVSQPYAGLSVTSEPRPPFRTKAGTAQKVVITMHIRECKKAPESAGLPFLDVTLRNARAIQVHSFILGPRYAQSLSEALRAACDNDSR</sequence>
<dbReference type="Proteomes" id="UP001501005">
    <property type="component" value="Unassembled WGS sequence"/>
</dbReference>
<organism evidence="3 4">
    <name type="scientific">Streptomyces thermoalcalitolerans</name>
    <dbReference type="NCBI Taxonomy" id="65605"/>
    <lineage>
        <taxon>Bacteria</taxon>
        <taxon>Bacillati</taxon>
        <taxon>Actinomycetota</taxon>
        <taxon>Actinomycetes</taxon>
        <taxon>Kitasatosporales</taxon>
        <taxon>Streptomycetaceae</taxon>
        <taxon>Streptomyces</taxon>
    </lineage>
</organism>
<name>A0ABN1NEL0_9ACTN</name>
<gene>
    <name evidence="3" type="ORF">GCM10009549_07620</name>
</gene>
<keyword evidence="2" id="KW-0472">Membrane</keyword>
<evidence type="ECO:0000256" key="2">
    <source>
        <dbReference type="SAM" id="Phobius"/>
    </source>
</evidence>
<reference evidence="3 4" key="1">
    <citation type="journal article" date="2019" name="Int. J. Syst. Evol. Microbiol.">
        <title>The Global Catalogue of Microorganisms (GCM) 10K type strain sequencing project: providing services to taxonomists for standard genome sequencing and annotation.</title>
        <authorList>
            <consortium name="The Broad Institute Genomics Platform"/>
            <consortium name="The Broad Institute Genome Sequencing Center for Infectious Disease"/>
            <person name="Wu L."/>
            <person name="Ma J."/>
        </authorList>
    </citation>
    <scope>NUCLEOTIDE SEQUENCE [LARGE SCALE GENOMIC DNA]</scope>
    <source>
        <strain evidence="3 4">JCM 10673</strain>
    </source>
</reference>
<dbReference type="EMBL" id="BAAAHG010000003">
    <property type="protein sequence ID" value="GAA0904250.1"/>
    <property type="molecule type" value="Genomic_DNA"/>
</dbReference>
<feature type="transmembrane region" description="Helical" evidence="2">
    <location>
        <begin position="65"/>
        <end position="84"/>
    </location>
</feature>
<protein>
    <recommendedName>
        <fullName evidence="5">Tat pathway signal sequence domain protein</fullName>
    </recommendedName>
</protein>
<keyword evidence="2" id="KW-1133">Transmembrane helix</keyword>
<evidence type="ECO:0000256" key="1">
    <source>
        <dbReference type="SAM" id="MobiDB-lite"/>
    </source>
</evidence>
<evidence type="ECO:0008006" key="5">
    <source>
        <dbReference type="Google" id="ProtNLM"/>
    </source>
</evidence>